<sequence>MARVDTRLRALSTVEHSTSADISRHLIDAGGKRLRPLLVLASAEAAGSGAPFPDAVIEAAVCVEYLHLATLYHDDVLDSAPVRRGVPSVRQLWGNQRAVLGGDLLLTHAFEVAAGLGPEEVLRVSGTLGELCVGQIDESTGLFDQGRSAEEYWACVSGKTASLLATSCWLGARAAGATAAVGAALAEFGSALGDAFQLVDDILDLCATEELIGKSPGGDLRQGVYTLPVLFALQEDPGLSALLVPGIDADGVRKATERIGATGAYRRSLAIALERVRTARQLLSEPTLSRSGVSRLDAVVGKVVASLRESGVLDHVGDTPEGLEGAA</sequence>
<reference evidence="7 8" key="1">
    <citation type="submission" date="2019-06" db="EMBL/GenBank/DDBJ databases">
        <title>Sequencing the genomes of 1000 actinobacteria strains.</title>
        <authorList>
            <person name="Klenk H.-P."/>
        </authorList>
    </citation>
    <scope>NUCLEOTIDE SEQUENCE [LARGE SCALE GENOMIC DNA]</scope>
    <source>
        <strain evidence="7 8">DSM 44826</strain>
    </source>
</reference>
<dbReference type="SFLD" id="SFLDS00005">
    <property type="entry name" value="Isoprenoid_Synthase_Type_I"/>
    <property type="match status" value="1"/>
</dbReference>
<evidence type="ECO:0000256" key="6">
    <source>
        <dbReference type="RuleBase" id="RU004466"/>
    </source>
</evidence>
<dbReference type="Gene3D" id="1.10.600.10">
    <property type="entry name" value="Farnesyl Diphosphate Synthase"/>
    <property type="match status" value="1"/>
</dbReference>
<dbReference type="Pfam" id="PF00348">
    <property type="entry name" value="polyprenyl_synt"/>
    <property type="match status" value="1"/>
</dbReference>
<proteinExistence type="inferred from homology"/>
<dbReference type="InterPro" id="IPR033749">
    <property type="entry name" value="Polyprenyl_synt_CS"/>
</dbReference>
<dbReference type="PROSITE" id="PS00444">
    <property type="entry name" value="POLYPRENYL_SYNTHASE_2"/>
    <property type="match status" value="1"/>
</dbReference>
<evidence type="ECO:0000256" key="1">
    <source>
        <dbReference type="ARBA" id="ARBA00001946"/>
    </source>
</evidence>
<evidence type="ECO:0000256" key="3">
    <source>
        <dbReference type="ARBA" id="ARBA00022679"/>
    </source>
</evidence>
<organism evidence="7 8">
    <name type="scientific">Kitasatospora viridis</name>
    <dbReference type="NCBI Taxonomy" id="281105"/>
    <lineage>
        <taxon>Bacteria</taxon>
        <taxon>Bacillati</taxon>
        <taxon>Actinomycetota</taxon>
        <taxon>Actinomycetes</taxon>
        <taxon>Kitasatosporales</taxon>
        <taxon>Streptomycetaceae</taxon>
        <taxon>Kitasatospora</taxon>
    </lineage>
</organism>
<comment type="cofactor">
    <cofactor evidence="1">
        <name>Mg(2+)</name>
        <dbReference type="ChEBI" id="CHEBI:18420"/>
    </cofactor>
</comment>
<dbReference type="InterPro" id="IPR008949">
    <property type="entry name" value="Isoprenoid_synthase_dom_sf"/>
</dbReference>
<evidence type="ECO:0000313" key="7">
    <source>
        <dbReference type="EMBL" id="TWF71865.1"/>
    </source>
</evidence>
<protein>
    <submittedName>
        <fullName evidence="7">Heptaprenyl diphosphate synthase</fullName>
    </submittedName>
</protein>
<dbReference type="GO" id="GO:0046872">
    <property type="term" value="F:metal ion binding"/>
    <property type="evidence" value="ECO:0007669"/>
    <property type="project" value="UniProtKB-KW"/>
</dbReference>
<keyword evidence="5" id="KW-0460">Magnesium</keyword>
<dbReference type="RefSeq" id="WP_170305328.1">
    <property type="nucleotide sequence ID" value="NZ_BAAAMZ010000001.1"/>
</dbReference>
<dbReference type="SUPFAM" id="SSF48576">
    <property type="entry name" value="Terpenoid synthases"/>
    <property type="match status" value="1"/>
</dbReference>
<evidence type="ECO:0000313" key="8">
    <source>
        <dbReference type="Proteomes" id="UP000317940"/>
    </source>
</evidence>
<comment type="caution">
    <text evidence="7">The sequence shown here is derived from an EMBL/GenBank/DDBJ whole genome shotgun (WGS) entry which is preliminary data.</text>
</comment>
<dbReference type="InterPro" id="IPR000092">
    <property type="entry name" value="Polyprenyl_synt"/>
</dbReference>
<keyword evidence="3 6" id="KW-0808">Transferase</keyword>
<evidence type="ECO:0000256" key="4">
    <source>
        <dbReference type="ARBA" id="ARBA00022723"/>
    </source>
</evidence>
<evidence type="ECO:0000256" key="2">
    <source>
        <dbReference type="ARBA" id="ARBA00006706"/>
    </source>
</evidence>
<dbReference type="PANTHER" id="PTHR12001">
    <property type="entry name" value="GERANYLGERANYL PYROPHOSPHATE SYNTHASE"/>
    <property type="match status" value="1"/>
</dbReference>
<dbReference type="Proteomes" id="UP000317940">
    <property type="component" value="Unassembled WGS sequence"/>
</dbReference>
<gene>
    <name evidence="7" type="ORF">FHX73_1762</name>
</gene>
<dbReference type="GO" id="GO:0004659">
    <property type="term" value="F:prenyltransferase activity"/>
    <property type="evidence" value="ECO:0007669"/>
    <property type="project" value="InterPro"/>
</dbReference>
<comment type="similarity">
    <text evidence="2 6">Belongs to the FPP/GGPP synthase family.</text>
</comment>
<keyword evidence="8" id="KW-1185">Reference proteome</keyword>
<dbReference type="PANTHER" id="PTHR12001:SF69">
    <property type="entry name" value="ALL TRANS-POLYPRENYL-DIPHOSPHATE SYNTHASE PDSS1"/>
    <property type="match status" value="1"/>
</dbReference>
<dbReference type="EMBL" id="VIWT01000007">
    <property type="protein sequence ID" value="TWF71865.1"/>
    <property type="molecule type" value="Genomic_DNA"/>
</dbReference>
<accession>A0A561SAP0</accession>
<evidence type="ECO:0000256" key="5">
    <source>
        <dbReference type="ARBA" id="ARBA00022842"/>
    </source>
</evidence>
<dbReference type="AlphaFoldDB" id="A0A561SAP0"/>
<keyword evidence="4" id="KW-0479">Metal-binding</keyword>
<dbReference type="CDD" id="cd00685">
    <property type="entry name" value="Trans_IPPS_HT"/>
    <property type="match status" value="1"/>
</dbReference>
<dbReference type="GO" id="GO:0008299">
    <property type="term" value="P:isoprenoid biosynthetic process"/>
    <property type="evidence" value="ECO:0007669"/>
    <property type="project" value="InterPro"/>
</dbReference>
<name>A0A561SAP0_9ACTN</name>